<reference evidence="2" key="1">
    <citation type="submission" date="2023-03" db="EMBL/GenBank/DDBJ databases">
        <title>Actinoallomurus iriomotensis NBRC 103681.</title>
        <authorList>
            <person name="Ichikawa N."/>
            <person name="Sato H."/>
            <person name="Tonouchi N."/>
        </authorList>
    </citation>
    <scope>NUCLEOTIDE SEQUENCE</scope>
    <source>
        <strain evidence="2">NBRC 103681</strain>
    </source>
</reference>
<dbReference type="EMBL" id="BSTJ01000016">
    <property type="protein sequence ID" value="GLY80847.1"/>
    <property type="molecule type" value="Genomic_DNA"/>
</dbReference>
<protein>
    <recommendedName>
        <fullName evidence="1">Knr4/Smi1-like domain-containing protein</fullName>
    </recommendedName>
</protein>
<dbReference type="Proteomes" id="UP001165135">
    <property type="component" value="Unassembled WGS sequence"/>
</dbReference>
<dbReference type="InterPro" id="IPR018958">
    <property type="entry name" value="Knr4/Smi1-like_dom"/>
</dbReference>
<sequence>MRSVELFSAYVAWLAREVPDAYANLAPGATDADLEVVAARTGRALPVEVSEVLRMHNGQRTTMTTLDETYAMPCLPTLSFLSTWHIVALWEEWEDLRRSQEQEGGLAGLQEIGSVFSAAEDVVRPLYTSPGWIPLWSDPVRADYVGLDFDPAERGTPGQIINFGRDEEKHFLCADGFTGLLEILLDEVVHRRAWRSSVIRTRTGPRPWFGDPDEHFFNALYARFSGRDRP</sequence>
<dbReference type="InterPro" id="IPR051873">
    <property type="entry name" value="KNR4/SMI1_regulator"/>
</dbReference>
<dbReference type="PANTHER" id="PTHR47432">
    <property type="entry name" value="CELL WALL ASSEMBLY REGULATOR SMI1"/>
    <property type="match status" value="1"/>
</dbReference>
<dbReference type="Pfam" id="PF09346">
    <property type="entry name" value="SMI1_KNR4"/>
    <property type="match status" value="1"/>
</dbReference>
<organism evidence="2 3">
    <name type="scientific">Actinoallomurus iriomotensis</name>
    <dbReference type="NCBI Taxonomy" id="478107"/>
    <lineage>
        <taxon>Bacteria</taxon>
        <taxon>Bacillati</taxon>
        <taxon>Actinomycetota</taxon>
        <taxon>Actinomycetes</taxon>
        <taxon>Streptosporangiales</taxon>
        <taxon>Thermomonosporaceae</taxon>
        <taxon>Actinoallomurus</taxon>
    </lineage>
</organism>
<evidence type="ECO:0000313" key="2">
    <source>
        <dbReference type="EMBL" id="GLY80847.1"/>
    </source>
</evidence>
<feature type="domain" description="Knr4/Smi1-like" evidence="1">
    <location>
        <begin position="28"/>
        <end position="181"/>
    </location>
</feature>
<dbReference type="PANTHER" id="PTHR47432:SF1">
    <property type="entry name" value="CELL WALL ASSEMBLY REGULATOR SMI1"/>
    <property type="match status" value="1"/>
</dbReference>
<evidence type="ECO:0000313" key="3">
    <source>
        <dbReference type="Proteomes" id="UP001165135"/>
    </source>
</evidence>
<dbReference type="AlphaFoldDB" id="A0A9W6RVD7"/>
<comment type="caution">
    <text evidence="2">The sequence shown here is derived from an EMBL/GenBank/DDBJ whole genome shotgun (WGS) entry which is preliminary data.</text>
</comment>
<proteinExistence type="predicted"/>
<gene>
    <name evidence="2" type="ORF">Airi01_091140</name>
</gene>
<name>A0A9W6RVD7_9ACTN</name>
<dbReference type="RefSeq" id="WP_285634379.1">
    <property type="nucleotide sequence ID" value="NZ_BSTJ01000016.1"/>
</dbReference>
<evidence type="ECO:0000259" key="1">
    <source>
        <dbReference type="Pfam" id="PF09346"/>
    </source>
</evidence>
<accession>A0A9W6RVD7</accession>
<dbReference type="InterPro" id="IPR037883">
    <property type="entry name" value="Knr4/Smi1-like_sf"/>
</dbReference>
<dbReference type="SUPFAM" id="SSF160631">
    <property type="entry name" value="SMI1/KNR4-like"/>
    <property type="match status" value="1"/>
</dbReference>